<sequence>MDSNADGYDGRRSGDNLEASEATTRYYFPPGGPTLVQREENRDGDYDDLSS</sequence>
<dbReference type="EMBL" id="JAIWYP010000011">
    <property type="protein sequence ID" value="KAH3742082.1"/>
    <property type="molecule type" value="Genomic_DNA"/>
</dbReference>
<reference evidence="2" key="1">
    <citation type="journal article" date="2019" name="bioRxiv">
        <title>The Genome of the Zebra Mussel, Dreissena polymorpha: A Resource for Invasive Species Research.</title>
        <authorList>
            <person name="McCartney M.A."/>
            <person name="Auch B."/>
            <person name="Kono T."/>
            <person name="Mallez S."/>
            <person name="Zhang Y."/>
            <person name="Obille A."/>
            <person name="Becker A."/>
            <person name="Abrahante J.E."/>
            <person name="Garbe J."/>
            <person name="Badalamenti J.P."/>
            <person name="Herman A."/>
            <person name="Mangelson H."/>
            <person name="Liachko I."/>
            <person name="Sullivan S."/>
            <person name="Sone E.D."/>
            <person name="Koren S."/>
            <person name="Silverstein K.A.T."/>
            <person name="Beckman K.B."/>
            <person name="Gohl D.M."/>
        </authorList>
    </citation>
    <scope>NUCLEOTIDE SEQUENCE</scope>
    <source>
        <strain evidence="2">Duluth1</strain>
        <tissue evidence="2">Whole animal</tissue>
    </source>
</reference>
<accession>A0A9D4DBD7</accession>
<evidence type="ECO:0000313" key="3">
    <source>
        <dbReference type="Proteomes" id="UP000828390"/>
    </source>
</evidence>
<organism evidence="2 3">
    <name type="scientific">Dreissena polymorpha</name>
    <name type="common">Zebra mussel</name>
    <name type="synonym">Mytilus polymorpha</name>
    <dbReference type="NCBI Taxonomy" id="45954"/>
    <lineage>
        <taxon>Eukaryota</taxon>
        <taxon>Metazoa</taxon>
        <taxon>Spiralia</taxon>
        <taxon>Lophotrochozoa</taxon>
        <taxon>Mollusca</taxon>
        <taxon>Bivalvia</taxon>
        <taxon>Autobranchia</taxon>
        <taxon>Heteroconchia</taxon>
        <taxon>Euheterodonta</taxon>
        <taxon>Imparidentia</taxon>
        <taxon>Neoheterodontei</taxon>
        <taxon>Myida</taxon>
        <taxon>Dreissenoidea</taxon>
        <taxon>Dreissenidae</taxon>
        <taxon>Dreissena</taxon>
    </lineage>
</organism>
<evidence type="ECO:0000256" key="1">
    <source>
        <dbReference type="SAM" id="MobiDB-lite"/>
    </source>
</evidence>
<keyword evidence="3" id="KW-1185">Reference proteome</keyword>
<protein>
    <submittedName>
        <fullName evidence="2">Uncharacterized protein</fullName>
    </submittedName>
</protein>
<feature type="region of interest" description="Disordered" evidence="1">
    <location>
        <begin position="1"/>
        <end position="51"/>
    </location>
</feature>
<dbReference type="AlphaFoldDB" id="A0A9D4DBD7"/>
<gene>
    <name evidence="2" type="ORF">DPMN_048816</name>
</gene>
<evidence type="ECO:0000313" key="2">
    <source>
        <dbReference type="EMBL" id="KAH3742082.1"/>
    </source>
</evidence>
<reference evidence="2" key="2">
    <citation type="submission" date="2020-11" db="EMBL/GenBank/DDBJ databases">
        <authorList>
            <person name="McCartney M.A."/>
            <person name="Auch B."/>
            <person name="Kono T."/>
            <person name="Mallez S."/>
            <person name="Becker A."/>
            <person name="Gohl D.M."/>
            <person name="Silverstein K.A.T."/>
            <person name="Koren S."/>
            <person name="Bechman K.B."/>
            <person name="Herman A."/>
            <person name="Abrahante J.E."/>
            <person name="Garbe J."/>
        </authorList>
    </citation>
    <scope>NUCLEOTIDE SEQUENCE</scope>
    <source>
        <strain evidence="2">Duluth1</strain>
        <tissue evidence="2">Whole animal</tissue>
    </source>
</reference>
<name>A0A9D4DBD7_DREPO</name>
<proteinExistence type="predicted"/>
<comment type="caution">
    <text evidence="2">The sequence shown here is derived from an EMBL/GenBank/DDBJ whole genome shotgun (WGS) entry which is preliminary data.</text>
</comment>
<dbReference type="Proteomes" id="UP000828390">
    <property type="component" value="Unassembled WGS sequence"/>
</dbReference>